<gene>
    <name evidence="9" type="primary">trpF</name>
    <name evidence="11" type="ORF">F8S09_10320</name>
</gene>
<dbReference type="EMBL" id="WBSL01000004">
    <property type="protein sequence ID" value="MPY67081.1"/>
    <property type="molecule type" value="Genomic_DNA"/>
</dbReference>
<dbReference type="PANTHER" id="PTHR42894">
    <property type="entry name" value="N-(5'-PHOSPHORIBOSYL)ANTHRANILATE ISOMERASE"/>
    <property type="match status" value="1"/>
</dbReference>
<keyword evidence="5 9" id="KW-0028">Amino-acid biosynthesis</keyword>
<protein>
    <recommendedName>
        <fullName evidence="4 9">N-(5'-phosphoribosyl)anthranilate isomerase</fullName>
        <shortName evidence="9">PRAI</shortName>
        <ecNumber evidence="3 9">5.3.1.24</ecNumber>
    </recommendedName>
</protein>
<dbReference type="Proteomes" id="UP000484842">
    <property type="component" value="Unassembled WGS sequence"/>
</dbReference>
<sequence length="201" mass="20608">MRVKVCGTTSVHDAVLAAEAGADALGFIFAPVSKRLVTPEVAREAGLNVGPVVARVGVFLGQGLDEVLRTAEAARVSAVQLHGPLAPLYLKAVAAYYPVLRVLRPADLGREATAEELGLPGVTPMLDAPQPGGGQPLDWAALRGLFPAGGWLAGGLGPENVAEAVRILKPAGVDAVTRLEAAGGIKDAERVRAFIQAARGA</sequence>
<keyword evidence="6 9" id="KW-0822">Tryptophan biosynthesis</keyword>
<evidence type="ECO:0000256" key="6">
    <source>
        <dbReference type="ARBA" id="ARBA00022822"/>
    </source>
</evidence>
<reference evidence="11 12" key="1">
    <citation type="submission" date="2019-10" db="EMBL/GenBank/DDBJ databases">
        <title>Deinococcus sp. isolated from soil.</title>
        <authorList>
            <person name="Li Y."/>
            <person name="Wang J."/>
        </authorList>
    </citation>
    <scope>NUCLEOTIDE SEQUENCE [LARGE SCALE GENOMIC DNA]</scope>
    <source>
        <strain evidence="11 12">SDU3-2</strain>
    </source>
</reference>
<evidence type="ECO:0000256" key="3">
    <source>
        <dbReference type="ARBA" id="ARBA00012572"/>
    </source>
</evidence>
<dbReference type="InterPro" id="IPR044643">
    <property type="entry name" value="TrpF_fam"/>
</dbReference>
<evidence type="ECO:0000256" key="2">
    <source>
        <dbReference type="ARBA" id="ARBA00004664"/>
    </source>
</evidence>
<dbReference type="InterPro" id="IPR013785">
    <property type="entry name" value="Aldolase_TIM"/>
</dbReference>
<evidence type="ECO:0000259" key="10">
    <source>
        <dbReference type="Pfam" id="PF00697"/>
    </source>
</evidence>
<dbReference type="HAMAP" id="MF_00135">
    <property type="entry name" value="PRAI"/>
    <property type="match status" value="1"/>
</dbReference>
<accession>A0A7X1NWF3</accession>
<organism evidence="11 12">
    <name type="scientific">Deinococcus terrestris</name>
    <dbReference type="NCBI Taxonomy" id="2651870"/>
    <lineage>
        <taxon>Bacteria</taxon>
        <taxon>Thermotogati</taxon>
        <taxon>Deinococcota</taxon>
        <taxon>Deinococci</taxon>
        <taxon>Deinococcales</taxon>
        <taxon>Deinococcaceae</taxon>
        <taxon>Deinococcus</taxon>
    </lineage>
</organism>
<dbReference type="EC" id="5.3.1.24" evidence="3 9"/>
<dbReference type="GO" id="GO:0000162">
    <property type="term" value="P:L-tryptophan biosynthetic process"/>
    <property type="evidence" value="ECO:0007669"/>
    <property type="project" value="UniProtKB-UniRule"/>
</dbReference>
<evidence type="ECO:0000256" key="1">
    <source>
        <dbReference type="ARBA" id="ARBA00001164"/>
    </source>
</evidence>
<dbReference type="CDD" id="cd00405">
    <property type="entry name" value="PRAI"/>
    <property type="match status" value="1"/>
</dbReference>
<evidence type="ECO:0000256" key="8">
    <source>
        <dbReference type="ARBA" id="ARBA00023235"/>
    </source>
</evidence>
<dbReference type="Pfam" id="PF00697">
    <property type="entry name" value="PRAI"/>
    <property type="match status" value="1"/>
</dbReference>
<evidence type="ECO:0000256" key="9">
    <source>
        <dbReference type="HAMAP-Rule" id="MF_00135"/>
    </source>
</evidence>
<dbReference type="PANTHER" id="PTHR42894:SF1">
    <property type="entry name" value="N-(5'-PHOSPHORIBOSYL)ANTHRANILATE ISOMERASE"/>
    <property type="match status" value="1"/>
</dbReference>
<comment type="pathway">
    <text evidence="2 9">Amino-acid biosynthesis; L-tryptophan biosynthesis; L-tryptophan from chorismate: step 3/5.</text>
</comment>
<dbReference type="AlphaFoldDB" id="A0A7X1NWF3"/>
<evidence type="ECO:0000256" key="5">
    <source>
        <dbReference type="ARBA" id="ARBA00022605"/>
    </source>
</evidence>
<proteinExistence type="inferred from homology"/>
<dbReference type="SUPFAM" id="SSF51366">
    <property type="entry name" value="Ribulose-phoshate binding barrel"/>
    <property type="match status" value="1"/>
</dbReference>
<evidence type="ECO:0000313" key="11">
    <source>
        <dbReference type="EMBL" id="MPY67081.1"/>
    </source>
</evidence>
<evidence type="ECO:0000256" key="7">
    <source>
        <dbReference type="ARBA" id="ARBA00023141"/>
    </source>
</evidence>
<dbReference type="InterPro" id="IPR011060">
    <property type="entry name" value="RibuloseP-bd_barrel"/>
</dbReference>
<comment type="similarity">
    <text evidence="9">Belongs to the TrpF family.</text>
</comment>
<comment type="catalytic activity">
    <reaction evidence="1 9">
        <text>N-(5-phospho-beta-D-ribosyl)anthranilate = 1-(2-carboxyphenylamino)-1-deoxy-D-ribulose 5-phosphate</text>
        <dbReference type="Rhea" id="RHEA:21540"/>
        <dbReference type="ChEBI" id="CHEBI:18277"/>
        <dbReference type="ChEBI" id="CHEBI:58613"/>
        <dbReference type="EC" id="5.3.1.24"/>
    </reaction>
</comment>
<name>A0A7X1NWF3_9DEIO</name>
<keyword evidence="8 9" id="KW-0413">Isomerase</keyword>
<dbReference type="UniPathway" id="UPA00035">
    <property type="reaction ID" value="UER00042"/>
</dbReference>
<dbReference type="InterPro" id="IPR001240">
    <property type="entry name" value="PRAI_dom"/>
</dbReference>
<keyword evidence="7 9" id="KW-0057">Aromatic amino acid biosynthesis</keyword>
<evidence type="ECO:0000313" key="12">
    <source>
        <dbReference type="Proteomes" id="UP000484842"/>
    </source>
</evidence>
<keyword evidence="12" id="KW-1185">Reference proteome</keyword>
<dbReference type="GO" id="GO:0004640">
    <property type="term" value="F:phosphoribosylanthranilate isomerase activity"/>
    <property type="evidence" value="ECO:0007669"/>
    <property type="project" value="UniProtKB-UniRule"/>
</dbReference>
<comment type="caution">
    <text evidence="11">The sequence shown here is derived from an EMBL/GenBank/DDBJ whole genome shotgun (WGS) entry which is preliminary data.</text>
</comment>
<dbReference type="Gene3D" id="3.20.20.70">
    <property type="entry name" value="Aldolase class I"/>
    <property type="match status" value="1"/>
</dbReference>
<feature type="domain" description="N-(5'phosphoribosyl) anthranilate isomerase (PRAI)" evidence="10">
    <location>
        <begin position="3"/>
        <end position="197"/>
    </location>
</feature>
<evidence type="ECO:0000256" key="4">
    <source>
        <dbReference type="ARBA" id="ARBA00022272"/>
    </source>
</evidence>